<feature type="non-terminal residue" evidence="1">
    <location>
        <position position="1"/>
    </location>
</feature>
<dbReference type="InterPro" id="IPR036691">
    <property type="entry name" value="Endo/exonu/phosph_ase_sf"/>
</dbReference>
<reference evidence="1 2" key="1">
    <citation type="submission" date="2019-01" db="EMBL/GenBank/DDBJ databases">
        <authorList>
            <person name="Alioto T."/>
            <person name="Alioto T."/>
        </authorList>
    </citation>
    <scope>NUCLEOTIDE SEQUENCE [LARGE SCALE GENOMIC DNA]</scope>
</reference>
<gene>
    <name evidence="1" type="ORF">LYPA_23C003547</name>
</gene>
<dbReference type="Gene3D" id="3.60.10.10">
    <property type="entry name" value="Endonuclease/exonuclease/phosphatase"/>
    <property type="match status" value="1"/>
</dbReference>
<name>A0A485PAS2_LYNPA</name>
<proteinExistence type="predicted"/>
<sequence length="81" mass="9167">GTFRLKVRGWRTIYHATGSQKKAGVAILISDKLDFKLKAVTRDEEGHYMIIAGSIHQEELTIINVYAMNMGVPKYIKQSQT</sequence>
<evidence type="ECO:0000313" key="1">
    <source>
        <dbReference type="EMBL" id="VFV39422.1"/>
    </source>
</evidence>
<dbReference type="Proteomes" id="UP000386466">
    <property type="component" value="Unassembled WGS sequence"/>
</dbReference>
<protein>
    <submittedName>
        <fullName evidence="1">Uncharacterized protein</fullName>
    </submittedName>
</protein>
<organism evidence="1 2">
    <name type="scientific">Lynx pardinus</name>
    <name type="common">Iberian lynx</name>
    <name type="synonym">Felis pardina</name>
    <dbReference type="NCBI Taxonomy" id="191816"/>
    <lineage>
        <taxon>Eukaryota</taxon>
        <taxon>Metazoa</taxon>
        <taxon>Chordata</taxon>
        <taxon>Craniata</taxon>
        <taxon>Vertebrata</taxon>
        <taxon>Euteleostomi</taxon>
        <taxon>Mammalia</taxon>
        <taxon>Eutheria</taxon>
        <taxon>Laurasiatheria</taxon>
        <taxon>Carnivora</taxon>
        <taxon>Feliformia</taxon>
        <taxon>Felidae</taxon>
        <taxon>Felinae</taxon>
        <taxon>Lynx</taxon>
    </lineage>
</organism>
<keyword evidence="2" id="KW-1185">Reference proteome</keyword>
<dbReference type="EMBL" id="CAAGRJ010027402">
    <property type="protein sequence ID" value="VFV39422.1"/>
    <property type="molecule type" value="Genomic_DNA"/>
</dbReference>
<evidence type="ECO:0000313" key="2">
    <source>
        <dbReference type="Proteomes" id="UP000386466"/>
    </source>
</evidence>
<dbReference type="AlphaFoldDB" id="A0A485PAS2"/>
<accession>A0A485PAS2</accession>